<feature type="domain" description="HTH marR-type" evidence="1">
    <location>
        <begin position="43"/>
        <end position="104"/>
    </location>
</feature>
<dbReference type="GO" id="GO:0003677">
    <property type="term" value="F:DNA binding"/>
    <property type="evidence" value="ECO:0007669"/>
    <property type="project" value="UniProtKB-KW"/>
</dbReference>
<dbReference type="InterPro" id="IPR000835">
    <property type="entry name" value="HTH_MarR-typ"/>
</dbReference>
<dbReference type="SUPFAM" id="SSF46785">
    <property type="entry name" value="Winged helix' DNA-binding domain"/>
    <property type="match status" value="1"/>
</dbReference>
<organism evidence="2 3">
    <name type="scientific">Roseibium album</name>
    <dbReference type="NCBI Taxonomy" id="311410"/>
    <lineage>
        <taxon>Bacteria</taxon>
        <taxon>Pseudomonadati</taxon>
        <taxon>Pseudomonadota</taxon>
        <taxon>Alphaproteobacteria</taxon>
        <taxon>Hyphomicrobiales</taxon>
        <taxon>Stappiaceae</taxon>
        <taxon>Roseibium</taxon>
    </lineage>
</organism>
<keyword evidence="2" id="KW-0238">DNA-binding</keyword>
<keyword evidence="3" id="KW-1185">Reference proteome</keyword>
<dbReference type="STRING" id="311410.LA5095_01865"/>
<gene>
    <name evidence="2" type="ORF">LA5096_03119</name>
</gene>
<protein>
    <submittedName>
        <fullName evidence="2">DNA-binding transcriptional repressor MarR</fullName>
    </submittedName>
</protein>
<evidence type="ECO:0000259" key="1">
    <source>
        <dbReference type="Pfam" id="PF13463"/>
    </source>
</evidence>
<dbReference type="PRINTS" id="PR00598">
    <property type="entry name" value="HTHMARR"/>
</dbReference>
<dbReference type="GO" id="GO:0003700">
    <property type="term" value="F:DNA-binding transcription factor activity"/>
    <property type="evidence" value="ECO:0007669"/>
    <property type="project" value="InterPro"/>
</dbReference>
<dbReference type="RefSeq" id="WP_055114117.1">
    <property type="nucleotide sequence ID" value="NZ_CXWA01000001.1"/>
</dbReference>
<evidence type="ECO:0000313" key="2">
    <source>
        <dbReference type="EMBL" id="CTQ71960.1"/>
    </source>
</evidence>
<evidence type="ECO:0000313" key="3">
    <source>
        <dbReference type="Proteomes" id="UP000049983"/>
    </source>
</evidence>
<dbReference type="AlphaFoldDB" id="A0A0M6Z5D0"/>
<reference evidence="3" key="1">
    <citation type="submission" date="2015-07" db="EMBL/GenBank/DDBJ databases">
        <authorList>
            <person name="Rodrigo-Torres Lidia"/>
            <person name="Arahal R.David."/>
        </authorList>
    </citation>
    <scope>NUCLEOTIDE SEQUENCE [LARGE SCALE GENOMIC DNA]</scope>
    <source>
        <strain evidence="3">CECT 5096</strain>
    </source>
</reference>
<dbReference type="InterPro" id="IPR036390">
    <property type="entry name" value="WH_DNA-bd_sf"/>
</dbReference>
<proteinExistence type="predicted"/>
<accession>A0A0M6Z5D0</accession>
<dbReference type="Pfam" id="PF13463">
    <property type="entry name" value="HTH_27"/>
    <property type="match status" value="1"/>
</dbReference>
<dbReference type="InterPro" id="IPR036388">
    <property type="entry name" value="WH-like_DNA-bd_sf"/>
</dbReference>
<dbReference type="GeneID" id="97670482"/>
<dbReference type="EMBL" id="CXWC01000010">
    <property type="protein sequence ID" value="CTQ71960.1"/>
    <property type="molecule type" value="Genomic_DNA"/>
</dbReference>
<dbReference type="OrthoDB" id="72352at2"/>
<dbReference type="Proteomes" id="UP000049983">
    <property type="component" value="Unassembled WGS sequence"/>
</dbReference>
<name>A0A0M6Z5D0_9HYPH</name>
<dbReference type="Gene3D" id="1.10.10.10">
    <property type="entry name" value="Winged helix-like DNA-binding domain superfamily/Winged helix DNA-binding domain"/>
    <property type="match status" value="1"/>
</dbReference>
<sequence length="159" mass="18226">MMKPSDRETDIWIMLNRVHRQAHRNMEAELRQKGFPSLRVYDLLWGVEMSGKEGVRAYELTSWLLFEQSNLSRLLARQISKGLIRETVMSEDRRGKVLHITPEGAALRKDMWEVYGSGIHQHMKDLATASGLAEFFKQLCDVGGGPIGLPDQRQVSKEM</sequence>